<evidence type="ECO:0000313" key="3">
    <source>
        <dbReference type="Proteomes" id="UP000250025"/>
    </source>
</evidence>
<dbReference type="KEGG" id="kus:B9G99_08885"/>
<keyword evidence="3" id="KW-1185">Reference proteome</keyword>
<dbReference type="InterPro" id="IPR053853">
    <property type="entry name" value="FitA-like_RHH"/>
</dbReference>
<dbReference type="RefSeq" id="WP_086621741.1">
    <property type="nucleotide sequence ID" value="NZ_CP021323.1"/>
</dbReference>
<evidence type="ECO:0000259" key="1">
    <source>
        <dbReference type="Pfam" id="PF22513"/>
    </source>
</evidence>
<dbReference type="Gene3D" id="1.10.1220.10">
    <property type="entry name" value="Met repressor-like"/>
    <property type="match status" value="1"/>
</dbReference>
<proteinExistence type="predicted"/>
<reference evidence="2 3" key="1">
    <citation type="journal article" date="2017" name="Int. J. Syst. Evol. Microbiol.">
        <title>Kushneria konosiri sp. nov., isolated from the Korean salt-fermented seafood Daemi-jeot.</title>
        <authorList>
            <person name="Yun J.H."/>
            <person name="Park S.K."/>
            <person name="Lee J.Y."/>
            <person name="Jung M.J."/>
            <person name="Bae J.W."/>
        </authorList>
    </citation>
    <scope>NUCLEOTIDE SEQUENCE [LARGE SCALE GENOMIC DNA]</scope>
    <source>
        <strain evidence="2 3">X49</strain>
    </source>
</reference>
<name>A0A2Z2HI15_9GAMM</name>
<dbReference type="SUPFAM" id="SSF47598">
    <property type="entry name" value="Ribbon-helix-helix"/>
    <property type="match status" value="1"/>
</dbReference>
<sequence length="80" mass="8924">MANITIRNLDEGLKGRLRMAAAQHGHSMEEEVRVILRQALTPAEQTKGLGSRIKRRFAEDGVELDLAPRTDAPRSAMLEE</sequence>
<evidence type="ECO:0000313" key="2">
    <source>
        <dbReference type="EMBL" id="ARS52981.1"/>
    </source>
</evidence>
<feature type="domain" description="Antitoxin FitA-like ribbon-helix-helix" evidence="1">
    <location>
        <begin position="2"/>
        <end position="40"/>
    </location>
</feature>
<dbReference type="AlphaFoldDB" id="A0A2Z2HI15"/>
<gene>
    <name evidence="2" type="ORF">B9G99_08885</name>
</gene>
<dbReference type="Proteomes" id="UP000250025">
    <property type="component" value="Chromosome"/>
</dbReference>
<dbReference type="OrthoDB" id="2389872at2"/>
<dbReference type="Pfam" id="PF22513">
    <property type="entry name" value="FitA-like_RHH"/>
    <property type="match status" value="1"/>
</dbReference>
<dbReference type="InterPro" id="IPR013321">
    <property type="entry name" value="Arc_rbn_hlx_hlx"/>
</dbReference>
<dbReference type="GO" id="GO:0006355">
    <property type="term" value="P:regulation of DNA-templated transcription"/>
    <property type="evidence" value="ECO:0007669"/>
    <property type="project" value="InterPro"/>
</dbReference>
<organism evidence="2 3">
    <name type="scientific">Kushneria konosiri</name>
    <dbReference type="NCBI Taxonomy" id="698828"/>
    <lineage>
        <taxon>Bacteria</taxon>
        <taxon>Pseudomonadati</taxon>
        <taxon>Pseudomonadota</taxon>
        <taxon>Gammaproteobacteria</taxon>
        <taxon>Oceanospirillales</taxon>
        <taxon>Halomonadaceae</taxon>
        <taxon>Kushneria</taxon>
    </lineage>
</organism>
<dbReference type="EMBL" id="CP021323">
    <property type="protein sequence ID" value="ARS52981.1"/>
    <property type="molecule type" value="Genomic_DNA"/>
</dbReference>
<accession>A0A2Z2HI15</accession>
<dbReference type="InterPro" id="IPR010985">
    <property type="entry name" value="Ribbon_hlx_hlx"/>
</dbReference>
<protein>
    <submittedName>
        <fullName evidence="2">Plasmid stabilization protein</fullName>
    </submittedName>
</protein>